<dbReference type="Proteomes" id="UP000192521">
    <property type="component" value="Unassembled WGS sequence"/>
</dbReference>
<dbReference type="RefSeq" id="WP_085007668.1">
    <property type="nucleotide sequence ID" value="NZ_MWPR01000070.1"/>
</dbReference>
<dbReference type="PANTHER" id="PTHR33375:SF1">
    <property type="entry name" value="CHROMOSOME-PARTITIONING PROTEIN PARB-RELATED"/>
    <property type="match status" value="1"/>
</dbReference>
<evidence type="ECO:0000313" key="2">
    <source>
        <dbReference type="Proteomes" id="UP000192521"/>
    </source>
</evidence>
<protein>
    <submittedName>
        <fullName evidence="1">Chromosome partitioning protein ParB</fullName>
    </submittedName>
</protein>
<organism evidence="1 2">
    <name type="scientific">Kluyvera intermedia</name>
    <name type="common">Enterobacter intermedius</name>
    <dbReference type="NCBI Taxonomy" id="61648"/>
    <lineage>
        <taxon>Bacteria</taxon>
        <taxon>Pseudomonadati</taxon>
        <taxon>Pseudomonadota</taxon>
        <taxon>Gammaproteobacteria</taxon>
        <taxon>Enterobacterales</taxon>
        <taxon>Enterobacteriaceae</taxon>
        <taxon>Kluyvera</taxon>
    </lineage>
</organism>
<gene>
    <name evidence="1" type="ORF">B2M27_25265</name>
</gene>
<name>A0ABX3U8H3_KLUIN</name>
<comment type="caution">
    <text evidence="1">The sequence shown here is derived from an EMBL/GenBank/DDBJ whole genome shotgun (WGS) entry which is preliminary data.</text>
</comment>
<dbReference type="Gene3D" id="1.10.10.2830">
    <property type="match status" value="1"/>
</dbReference>
<evidence type="ECO:0000313" key="1">
    <source>
        <dbReference type="EMBL" id="ORJ47559.1"/>
    </source>
</evidence>
<dbReference type="PANTHER" id="PTHR33375">
    <property type="entry name" value="CHROMOSOME-PARTITIONING PROTEIN PARB-RELATED"/>
    <property type="match status" value="1"/>
</dbReference>
<dbReference type="SUPFAM" id="SSF109709">
    <property type="entry name" value="KorB DNA-binding domain-like"/>
    <property type="match status" value="1"/>
</dbReference>
<accession>A0ABX3U8H3</accession>
<proteinExistence type="predicted"/>
<keyword evidence="2" id="KW-1185">Reference proteome</keyword>
<reference evidence="1 2" key="1">
    <citation type="submission" date="2017-02" db="EMBL/GenBank/DDBJ databases">
        <title>Draft genome sequence of a Kluyvera intermedia isolate from a patient with a pancreatic abscess.</title>
        <authorList>
            <person name="Thele R."/>
        </authorList>
    </citation>
    <scope>NUCLEOTIDE SEQUENCE [LARGE SCALE GENOMIC DNA]</scope>
    <source>
        <strain evidence="1 2">FOSA7093</strain>
    </source>
</reference>
<dbReference type="InterPro" id="IPR050336">
    <property type="entry name" value="Chromosome_partition/occlusion"/>
</dbReference>
<dbReference type="EMBL" id="MWPR01000070">
    <property type="protein sequence ID" value="ORJ47559.1"/>
    <property type="molecule type" value="Genomic_DNA"/>
</dbReference>
<sequence>MAANSFKQMSKNGVIKRTDTGMFIRFDDIHVREGFNIREDNERTRQANDELFQYLMNGGVVPPLEVVARDEGGVWIVEGHRRHLCYERCRAAGKPVDRIHIMPFVGNDVQQKARTFNSASQLLLSPIEQMNGIRDLAAFNLTTAEISKLINKSVPWIEKLMTLSTANHDVQMAVKSGEVSLDVAIERVKEYGEKAGKVLEQDKATAAAAGKKRVTKRQIAPEVSVKSARRLVELISKAGIDDSGIVTLEGLALAEVLAIVDEHKAISAQREKTA</sequence>